<evidence type="ECO:0000259" key="5">
    <source>
        <dbReference type="PROSITE" id="PS50931"/>
    </source>
</evidence>
<evidence type="ECO:0000256" key="3">
    <source>
        <dbReference type="ARBA" id="ARBA00023125"/>
    </source>
</evidence>
<evidence type="ECO:0000256" key="2">
    <source>
        <dbReference type="ARBA" id="ARBA00023015"/>
    </source>
</evidence>
<protein>
    <submittedName>
        <fullName evidence="6">Transcriptional regulator</fullName>
    </submittedName>
</protein>
<dbReference type="InterPro" id="IPR036388">
    <property type="entry name" value="WH-like_DNA-bd_sf"/>
</dbReference>
<evidence type="ECO:0000313" key="6">
    <source>
        <dbReference type="EMBL" id="OUZ37913.1"/>
    </source>
</evidence>
<dbReference type="EMBL" id="NHNT01000012">
    <property type="protein sequence ID" value="OUZ37913.1"/>
    <property type="molecule type" value="Genomic_DNA"/>
</dbReference>
<evidence type="ECO:0000313" key="7">
    <source>
        <dbReference type="Proteomes" id="UP000196594"/>
    </source>
</evidence>
<dbReference type="PANTHER" id="PTHR30419:SF8">
    <property type="entry name" value="NITROGEN ASSIMILATION TRANSCRIPTIONAL ACTIVATOR-RELATED"/>
    <property type="match status" value="1"/>
</dbReference>
<dbReference type="Pfam" id="PF00126">
    <property type="entry name" value="HTH_1"/>
    <property type="match status" value="1"/>
</dbReference>
<keyword evidence="2" id="KW-0805">Transcription regulation</keyword>
<keyword evidence="3" id="KW-0238">DNA-binding</keyword>
<dbReference type="RefSeq" id="WP_087618229.1">
    <property type="nucleotide sequence ID" value="NZ_NHNT01000012.1"/>
</dbReference>
<keyword evidence="7" id="KW-1185">Reference proteome</keyword>
<dbReference type="InterPro" id="IPR050950">
    <property type="entry name" value="HTH-type_LysR_regulators"/>
</dbReference>
<organism evidence="6 7">
    <name type="scientific">Solibacillus kalamii</name>
    <dbReference type="NCBI Taxonomy" id="1748298"/>
    <lineage>
        <taxon>Bacteria</taxon>
        <taxon>Bacillati</taxon>
        <taxon>Bacillota</taxon>
        <taxon>Bacilli</taxon>
        <taxon>Bacillales</taxon>
        <taxon>Caryophanaceae</taxon>
        <taxon>Solibacillus</taxon>
    </lineage>
</organism>
<feature type="domain" description="HTH lysR-type" evidence="5">
    <location>
        <begin position="1"/>
        <end position="58"/>
    </location>
</feature>
<gene>
    <name evidence="6" type="ORF">CBM15_15670</name>
</gene>
<dbReference type="InterPro" id="IPR005119">
    <property type="entry name" value="LysR_subst-bd"/>
</dbReference>
<dbReference type="Gene3D" id="3.40.190.290">
    <property type="match status" value="1"/>
</dbReference>
<accession>A0ABX3ZDZ1</accession>
<comment type="caution">
    <text evidence="6">The sequence shown here is derived from an EMBL/GenBank/DDBJ whole genome shotgun (WGS) entry which is preliminary data.</text>
</comment>
<name>A0ABX3ZDZ1_9BACL</name>
<dbReference type="InterPro" id="IPR036390">
    <property type="entry name" value="WH_DNA-bd_sf"/>
</dbReference>
<keyword evidence="4" id="KW-0804">Transcription</keyword>
<dbReference type="SUPFAM" id="SSF53850">
    <property type="entry name" value="Periplasmic binding protein-like II"/>
    <property type="match status" value="1"/>
</dbReference>
<sequence>MDLVKLRYFYETAKVQNMSHAAKELLISQPALSKAIAQLEEELEMDLFYRNGKRITLNSNGEFLFKRAERIFAEILDLERGLREFREQGNGELSIVTTLPYTFTNILNEFLNFYPTIKYKQVPLSKDNLEQFIEYGKFDLCITTEKLNHPNVEWLPLFNEEIFLTVPSTYPEAKLESVHLSELRSLPFIGLTAEYRFRQLTDNFCQENGYTPEYQVEVEEATTILQLVKNGRGAAFTPETSMNMYDDKIKNVRIENGEFTRTIGLLKHKYTYTTAISKAFIQHCYDYFGNTHK</sequence>
<dbReference type="Gene3D" id="1.10.10.10">
    <property type="entry name" value="Winged helix-like DNA-binding domain superfamily/Winged helix DNA-binding domain"/>
    <property type="match status" value="1"/>
</dbReference>
<dbReference type="CDD" id="cd05466">
    <property type="entry name" value="PBP2_LTTR_substrate"/>
    <property type="match status" value="1"/>
</dbReference>
<comment type="similarity">
    <text evidence="1">Belongs to the LysR transcriptional regulatory family.</text>
</comment>
<evidence type="ECO:0000256" key="4">
    <source>
        <dbReference type="ARBA" id="ARBA00023163"/>
    </source>
</evidence>
<dbReference type="SUPFAM" id="SSF46785">
    <property type="entry name" value="Winged helix' DNA-binding domain"/>
    <property type="match status" value="1"/>
</dbReference>
<dbReference type="Proteomes" id="UP000196594">
    <property type="component" value="Unassembled WGS sequence"/>
</dbReference>
<dbReference type="PROSITE" id="PS50931">
    <property type="entry name" value="HTH_LYSR"/>
    <property type="match status" value="1"/>
</dbReference>
<dbReference type="Pfam" id="PF03466">
    <property type="entry name" value="LysR_substrate"/>
    <property type="match status" value="1"/>
</dbReference>
<dbReference type="InterPro" id="IPR000847">
    <property type="entry name" value="LysR_HTH_N"/>
</dbReference>
<dbReference type="PRINTS" id="PR00039">
    <property type="entry name" value="HTHLYSR"/>
</dbReference>
<evidence type="ECO:0000256" key="1">
    <source>
        <dbReference type="ARBA" id="ARBA00009437"/>
    </source>
</evidence>
<reference evidence="6 7" key="1">
    <citation type="journal article" date="2017" name="Int. J. Syst. Evol. Microbiol.">
        <title>Solibacillus kalamii sp. nov., isolated from a high-efficiency particulate arrestance filter system used in the International Space Station.</title>
        <authorList>
            <person name="Checinska Sielaff A."/>
            <person name="Kumar R.M."/>
            <person name="Pal D."/>
            <person name="Mayilraj S."/>
            <person name="Venkateswaran K."/>
        </authorList>
    </citation>
    <scope>NUCLEOTIDE SEQUENCE [LARGE SCALE GENOMIC DNA]</scope>
    <source>
        <strain evidence="6 7">ISSFR-015</strain>
    </source>
</reference>
<dbReference type="PANTHER" id="PTHR30419">
    <property type="entry name" value="HTH-TYPE TRANSCRIPTIONAL REGULATOR YBHD"/>
    <property type="match status" value="1"/>
</dbReference>
<proteinExistence type="inferred from homology"/>